<reference evidence="1" key="1">
    <citation type="submission" date="2018-02" db="EMBL/GenBank/DDBJ databases">
        <title>Rhizophora mucronata_Transcriptome.</title>
        <authorList>
            <person name="Meera S.P."/>
            <person name="Sreeshan A."/>
            <person name="Augustine A."/>
        </authorList>
    </citation>
    <scope>NUCLEOTIDE SEQUENCE</scope>
    <source>
        <tissue evidence="1">Leaf</tissue>
    </source>
</reference>
<name>A0A2P2LWS8_RHIMU</name>
<sequence length="24" mass="2870">MLVFHLFTRLRGEGKYTIAMMIQN</sequence>
<organism evidence="1">
    <name type="scientific">Rhizophora mucronata</name>
    <name type="common">Asiatic mangrove</name>
    <dbReference type="NCBI Taxonomy" id="61149"/>
    <lineage>
        <taxon>Eukaryota</taxon>
        <taxon>Viridiplantae</taxon>
        <taxon>Streptophyta</taxon>
        <taxon>Embryophyta</taxon>
        <taxon>Tracheophyta</taxon>
        <taxon>Spermatophyta</taxon>
        <taxon>Magnoliopsida</taxon>
        <taxon>eudicotyledons</taxon>
        <taxon>Gunneridae</taxon>
        <taxon>Pentapetalae</taxon>
        <taxon>rosids</taxon>
        <taxon>fabids</taxon>
        <taxon>Malpighiales</taxon>
        <taxon>Rhizophoraceae</taxon>
        <taxon>Rhizophora</taxon>
    </lineage>
</organism>
<dbReference type="AlphaFoldDB" id="A0A2P2LWS8"/>
<accession>A0A2P2LWS8</accession>
<proteinExistence type="predicted"/>
<evidence type="ECO:0000313" key="1">
    <source>
        <dbReference type="EMBL" id="MBX22427.1"/>
    </source>
</evidence>
<protein>
    <submittedName>
        <fullName evidence="1">DNA gyrase subunit B</fullName>
    </submittedName>
</protein>
<dbReference type="EMBL" id="GGEC01041943">
    <property type="protein sequence ID" value="MBX22427.1"/>
    <property type="molecule type" value="Transcribed_RNA"/>
</dbReference>